<keyword evidence="2" id="KW-1185">Reference proteome</keyword>
<gene>
    <name evidence="1" type="ORF">SPELUC_LOCUS13538</name>
</gene>
<accession>A0ACA9Q5A3</accession>
<name>A0ACA9Q5A3_9GLOM</name>
<feature type="non-terminal residue" evidence="1">
    <location>
        <position position="258"/>
    </location>
</feature>
<evidence type="ECO:0000313" key="2">
    <source>
        <dbReference type="Proteomes" id="UP000789366"/>
    </source>
</evidence>
<dbReference type="Proteomes" id="UP000789366">
    <property type="component" value="Unassembled WGS sequence"/>
</dbReference>
<sequence length="258" mass="29211">MPDPSSAQRIIHLSNSVLYITDELKTGNYLSGTHQKLNLSPIRNDLADLRLKKQTKNSEVNSKQKQIDKYIDRIADIDMEIRDIDDEIGGYLNELKKIGNLSLDQLKAAFAKVYGGGGKKDWTILDLFLMKEQLKRLKSFIGSADNFKQADYNQDYQPAEQEINKLQEDIQPYLAVIGHFEAVPGESNQEKVNYIESDEGRKAGLDLNHFKTNYETLAGMIKLSNTHQHQLDTIRGGKKEDDTSDLNETKLGAIFGFT</sequence>
<evidence type="ECO:0000313" key="1">
    <source>
        <dbReference type="EMBL" id="CAG8737335.1"/>
    </source>
</evidence>
<comment type="caution">
    <text evidence="1">The sequence shown here is derived from an EMBL/GenBank/DDBJ whole genome shotgun (WGS) entry which is preliminary data.</text>
</comment>
<organism evidence="1 2">
    <name type="scientific">Cetraspora pellucida</name>
    <dbReference type="NCBI Taxonomy" id="1433469"/>
    <lineage>
        <taxon>Eukaryota</taxon>
        <taxon>Fungi</taxon>
        <taxon>Fungi incertae sedis</taxon>
        <taxon>Mucoromycota</taxon>
        <taxon>Glomeromycotina</taxon>
        <taxon>Glomeromycetes</taxon>
        <taxon>Diversisporales</taxon>
        <taxon>Gigasporaceae</taxon>
        <taxon>Cetraspora</taxon>
    </lineage>
</organism>
<protein>
    <submittedName>
        <fullName evidence="1">3230_t:CDS:1</fullName>
    </submittedName>
</protein>
<proteinExistence type="predicted"/>
<reference evidence="1" key="1">
    <citation type="submission" date="2021-06" db="EMBL/GenBank/DDBJ databases">
        <authorList>
            <person name="Kallberg Y."/>
            <person name="Tangrot J."/>
            <person name="Rosling A."/>
        </authorList>
    </citation>
    <scope>NUCLEOTIDE SEQUENCE</scope>
    <source>
        <strain evidence="1">28 12/20/2015</strain>
    </source>
</reference>
<dbReference type="EMBL" id="CAJVPW010036267">
    <property type="protein sequence ID" value="CAG8737335.1"/>
    <property type="molecule type" value="Genomic_DNA"/>
</dbReference>